<sequence length="361" mass="38713">MRLSLTGANPAEWLALRAGLVPTAAAEAWGGTALSGILVAAVRTGITARLARQPSTPEDLAADLGLDPVPTRLLLDCLRSGGHVTSRAGRYRLSRSSRRWLDPESTLSVAQFVAGTADYWDWWSRLDEVTRSGQPVKHHEAAAGDPYWRRYVCGQLELARLSADEVAKKLRLPKDSRSLLDIGGGHGWYSAQLCRRHPGLTATVLDLPGSAAIGREIIAGAGMAGRVVHRDGDATTDDLGSGYDAVLCFNLLHHLTADQTVRLFGRIREALAPGGLLAVMDAFAEPSRRAAAQANFLGLFVYLSSGSQVHTPARLHDWLREAGFGSPRRIPILRIPGQALYVVSRTPAPPGRGSEKGSSKG</sequence>
<feature type="domain" description="O-methyltransferase C-terminal" evidence="4">
    <location>
        <begin position="149"/>
        <end position="324"/>
    </location>
</feature>
<keyword evidence="3" id="KW-0949">S-adenosyl-L-methionine</keyword>
<evidence type="ECO:0000256" key="3">
    <source>
        <dbReference type="ARBA" id="ARBA00022691"/>
    </source>
</evidence>
<dbReference type="GO" id="GO:0032259">
    <property type="term" value="P:methylation"/>
    <property type="evidence" value="ECO:0007669"/>
    <property type="project" value="UniProtKB-KW"/>
</dbReference>
<keyword evidence="6" id="KW-1185">Reference proteome</keyword>
<dbReference type="PANTHER" id="PTHR43712">
    <property type="entry name" value="PUTATIVE (AFU_ORTHOLOGUE AFUA_4G14580)-RELATED"/>
    <property type="match status" value="1"/>
</dbReference>
<dbReference type="Proteomes" id="UP000467105">
    <property type="component" value="Chromosome"/>
</dbReference>
<dbReference type="PANTHER" id="PTHR43712:SF2">
    <property type="entry name" value="O-METHYLTRANSFERASE CICE"/>
    <property type="match status" value="1"/>
</dbReference>
<dbReference type="SUPFAM" id="SSF46785">
    <property type="entry name" value="Winged helix' DNA-binding domain"/>
    <property type="match status" value="1"/>
</dbReference>
<dbReference type="Gene3D" id="1.10.10.10">
    <property type="entry name" value="Winged helix-like DNA-binding domain superfamily/Winged helix DNA-binding domain"/>
    <property type="match status" value="1"/>
</dbReference>
<dbReference type="GO" id="GO:0008171">
    <property type="term" value="F:O-methyltransferase activity"/>
    <property type="evidence" value="ECO:0007669"/>
    <property type="project" value="InterPro"/>
</dbReference>
<accession>A0A7I7YU45</accession>
<dbReference type="InterPro" id="IPR001077">
    <property type="entry name" value="COMT_C"/>
</dbReference>
<dbReference type="OrthoDB" id="582216at2"/>
<evidence type="ECO:0000256" key="2">
    <source>
        <dbReference type="ARBA" id="ARBA00022679"/>
    </source>
</evidence>
<dbReference type="CDD" id="cd02440">
    <property type="entry name" value="AdoMet_MTases"/>
    <property type="match status" value="1"/>
</dbReference>
<dbReference type="InterPro" id="IPR029063">
    <property type="entry name" value="SAM-dependent_MTases_sf"/>
</dbReference>
<proteinExistence type="predicted"/>
<evidence type="ECO:0000313" key="5">
    <source>
        <dbReference type="EMBL" id="BBZ45239.1"/>
    </source>
</evidence>
<dbReference type="InterPro" id="IPR036388">
    <property type="entry name" value="WH-like_DNA-bd_sf"/>
</dbReference>
<dbReference type="Gene3D" id="3.40.50.150">
    <property type="entry name" value="Vaccinia Virus protein VP39"/>
    <property type="match status" value="1"/>
</dbReference>
<dbReference type="InterPro" id="IPR036390">
    <property type="entry name" value="WH_DNA-bd_sf"/>
</dbReference>
<protein>
    <submittedName>
        <fullName evidence="5">SAM-dependent methyltransferase</fullName>
    </submittedName>
</protein>
<evidence type="ECO:0000259" key="4">
    <source>
        <dbReference type="Pfam" id="PF00891"/>
    </source>
</evidence>
<dbReference type="RefSeq" id="WP_085267873.1">
    <property type="nucleotide sequence ID" value="NZ_AP022614.1"/>
</dbReference>
<dbReference type="SUPFAM" id="SSF53335">
    <property type="entry name" value="S-adenosyl-L-methionine-dependent methyltransferases"/>
    <property type="match status" value="1"/>
</dbReference>
<name>A0A7I7YU45_9MYCO</name>
<keyword evidence="1 5" id="KW-0489">Methyltransferase</keyword>
<reference evidence="5 6" key="1">
    <citation type="journal article" date="2019" name="Emerg. Microbes Infect.">
        <title>Comprehensive subspecies identification of 175 nontuberculous mycobacteria species based on 7547 genomic profiles.</title>
        <authorList>
            <person name="Matsumoto Y."/>
            <person name="Kinjo T."/>
            <person name="Motooka D."/>
            <person name="Nabeya D."/>
            <person name="Jung N."/>
            <person name="Uechi K."/>
            <person name="Horii T."/>
            <person name="Iida T."/>
            <person name="Fujita J."/>
            <person name="Nakamura S."/>
        </authorList>
    </citation>
    <scope>NUCLEOTIDE SEQUENCE [LARGE SCALE GENOMIC DNA]</scope>
    <source>
        <strain evidence="5 6">JCM 14742</strain>
    </source>
</reference>
<dbReference type="Pfam" id="PF00891">
    <property type="entry name" value="Methyltransf_2"/>
    <property type="match status" value="1"/>
</dbReference>
<gene>
    <name evidence="5" type="ORF">MPRM_25200</name>
</gene>
<dbReference type="InterPro" id="IPR016461">
    <property type="entry name" value="COMT-like"/>
</dbReference>
<dbReference type="EMBL" id="AP022614">
    <property type="protein sequence ID" value="BBZ45239.1"/>
    <property type="molecule type" value="Genomic_DNA"/>
</dbReference>
<evidence type="ECO:0000313" key="6">
    <source>
        <dbReference type="Proteomes" id="UP000467105"/>
    </source>
</evidence>
<evidence type="ECO:0000256" key="1">
    <source>
        <dbReference type="ARBA" id="ARBA00022603"/>
    </source>
</evidence>
<dbReference type="AlphaFoldDB" id="A0A7I7YU45"/>
<organism evidence="5 6">
    <name type="scientific">Mycobacterium parmense</name>
    <dbReference type="NCBI Taxonomy" id="185642"/>
    <lineage>
        <taxon>Bacteria</taxon>
        <taxon>Bacillati</taxon>
        <taxon>Actinomycetota</taxon>
        <taxon>Actinomycetes</taxon>
        <taxon>Mycobacteriales</taxon>
        <taxon>Mycobacteriaceae</taxon>
        <taxon>Mycobacterium</taxon>
        <taxon>Mycobacterium simiae complex</taxon>
    </lineage>
</organism>
<keyword evidence="2 5" id="KW-0808">Transferase</keyword>
<dbReference type="PROSITE" id="PS51683">
    <property type="entry name" value="SAM_OMT_II"/>
    <property type="match status" value="1"/>
</dbReference>